<evidence type="ECO:0000313" key="6">
    <source>
        <dbReference type="Proteomes" id="UP000325313"/>
    </source>
</evidence>
<organism evidence="2 6">
    <name type="scientific">Puccinia graminis f. sp. tritici</name>
    <dbReference type="NCBI Taxonomy" id="56615"/>
    <lineage>
        <taxon>Eukaryota</taxon>
        <taxon>Fungi</taxon>
        <taxon>Dikarya</taxon>
        <taxon>Basidiomycota</taxon>
        <taxon>Pucciniomycotina</taxon>
        <taxon>Pucciniomycetes</taxon>
        <taxon>Pucciniales</taxon>
        <taxon>Pucciniaceae</taxon>
        <taxon>Puccinia</taxon>
    </lineage>
</organism>
<proteinExistence type="predicted"/>
<keyword evidence="5" id="KW-1185">Reference proteome</keyword>
<dbReference type="EMBL" id="VSWC01000092">
    <property type="protein sequence ID" value="KAA1091353.1"/>
    <property type="molecule type" value="Genomic_DNA"/>
</dbReference>
<feature type="region of interest" description="Disordered" evidence="1">
    <location>
        <begin position="1"/>
        <end position="22"/>
    </location>
</feature>
<evidence type="ECO:0000313" key="3">
    <source>
        <dbReference type="EMBL" id="KAA1091353.1"/>
    </source>
</evidence>
<gene>
    <name evidence="2" type="primary">RPS3A</name>
    <name evidence="4" type="synonym">RPS3A_1</name>
    <name evidence="3" type="synonym">RPS3A_2</name>
    <name evidence="4" type="ORF">PGT21_028258</name>
    <name evidence="3" type="ORF">PGT21_031908</name>
    <name evidence="2" type="ORF">PGTUg99_032921</name>
</gene>
<evidence type="ECO:0000313" key="5">
    <source>
        <dbReference type="Proteomes" id="UP000324748"/>
    </source>
</evidence>
<name>A0A5B0MIK0_PUCGR</name>
<dbReference type="Proteomes" id="UP000325313">
    <property type="component" value="Unassembled WGS sequence"/>
</dbReference>
<dbReference type="EMBL" id="VSWC01000014">
    <property type="protein sequence ID" value="KAA1114968.1"/>
    <property type="molecule type" value="Genomic_DNA"/>
</dbReference>
<evidence type="ECO:0000313" key="4">
    <source>
        <dbReference type="EMBL" id="KAA1114968.1"/>
    </source>
</evidence>
<protein>
    <submittedName>
        <fullName evidence="2">40S ribosomal protein S3-1</fullName>
    </submittedName>
</protein>
<comment type="caution">
    <text evidence="2">The sequence shown here is derived from an EMBL/GenBank/DDBJ whole genome shotgun (WGS) entry which is preliminary data.</text>
</comment>
<keyword evidence="2" id="KW-0687">Ribonucleoprotein</keyword>
<reference evidence="5 6" key="1">
    <citation type="submission" date="2019-05" db="EMBL/GenBank/DDBJ databases">
        <title>Emergence of the Ug99 lineage of the wheat stem rust pathogen through somatic hybridization.</title>
        <authorList>
            <person name="Li F."/>
            <person name="Upadhyaya N.M."/>
            <person name="Sperschneider J."/>
            <person name="Matny O."/>
            <person name="Nguyen-Phuc H."/>
            <person name="Mago R."/>
            <person name="Raley C."/>
            <person name="Miller M.E."/>
            <person name="Silverstein K.A.T."/>
            <person name="Henningsen E."/>
            <person name="Hirsch C.D."/>
            <person name="Visser B."/>
            <person name="Pretorius Z.A."/>
            <person name="Steffenson B.J."/>
            <person name="Schwessinger B."/>
            <person name="Dodds P.N."/>
            <person name="Figueroa M."/>
        </authorList>
    </citation>
    <scope>NUCLEOTIDE SEQUENCE [LARGE SCALE GENOMIC DNA]</scope>
    <source>
        <strain evidence="3">21-0</strain>
        <strain evidence="2 6">Ug99</strain>
    </source>
</reference>
<dbReference type="AlphaFoldDB" id="A0A5B0MIK0"/>
<sequence length="54" mass="5996">MFKKQNTGKTLTNRSAGTKNANDSLKGCIVELSLADLNKDEERACMILKNSHEQ</sequence>
<dbReference type="EMBL" id="VDEP01000471">
    <property type="protein sequence ID" value="KAA1076003.1"/>
    <property type="molecule type" value="Genomic_DNA"/>
</dbReference>
<dbReference type="GO" id="GO:0005840">
    <property type="term" value="C:ribosome"/>
    <property type="evidence" value="ECO:0007669"/>
    <property type="project" value="UniProtKB-KW"/>
</dbReference>
<dbReference type="Proteomes" id="UP000324748">
    <property type="component" value="Unassembled WGS sequence"/>
</dbReference>
<evidence type="ECO:0000313" key="2">
    <source>
        <dbReference type="EMBL" id="KAA1076003.1"/>
    </source>
</evidence>
<keyword evidence="2" id="KW-0689">Ribosomal protein</keyword>
<evidence type="ECO:0000256" key="1">
    <source>
        <dbReference type="SAM" id="MobiDB-lite"/>
    </source>
</evidence>
<dbReference type="OrthoDB" id="9834376at2759"/>
<accession>A0A5B0MIK0</accession>